<feature type="transmembrane region" description="Helical" evidence="10">
    <location>
        <begin position="110"/>
        <end position="133"/>
    </location>
</feature>
<sequence length="399" mass="46128">MIEISNYLIDNKYLNLILLFFILLITYIQSFTTLSITQAVIFSTLFILLIINDCYRCTIKRNTKSYSPSLALSLILASLLKYLSDSLAIYYFYFFYIIDILYLKNIIKKFFLVFHFLLYLTILNLNLVNFPINLITLETNLFKKLLVYFSIVYISYITHSLHTEKEETKKLNKKLNRANIKLHQYSQKVKELSTTKERERVAQELHDSLGHSLMALTMHLNFLEKTFTSNPAKTKQVIVKAKELAKISTSTLREAVTTLKDERNIESLRNSINELIDNFLALSNITIDLIMEKELETLNPDLKLCIYKTIRESITNGIKHGNTTVFKVKLYIEKNTVILKINDNGIGCDKINMSNGLKGIQDRIFALGGSVFFSSQRNKGFFTEAKLPIDAENEIIKIK</sequence>
<evidence type="ECO:0000256" key="6">
    <source>
        <dbReference type="ARBA" id="ARBA00022777"/>
    </source>
</evidence>
<dbReference type="InterPro" id="IPR036890">
    <property type="entry name" value="HATPase_C_sf"/>
</dbReference>
<reference evidence="13" key="1">
    <citation type="submission" date="2017-09" db="EMBL/GenBank/DDBJ databases">
        <authorList>
            <person name="Varghese N."/>
            <person name="Submissions S."/>
        </authorList>
    </citation>
    <scope>NUCLEOTIDE SEQUENCE [LARGE SCALE GENOMIC DNA]</scope>
    <source>
        <strain evidence="13">MSL47</strain>
    </source>
</reference>
<dbReference type="SUPFAM" id="SSF55874">
    <property type="entry name" value="ATPase domain of HSP90 chaperone/DNA topoisomerase II/histidine kinase"/>
    <property type="match status" value="1"/>
</dbReference>
<dbReference type="OrthoDB" id="9781904at2"/>
<dbReference type="Proteomes" id="UP000219573">
    <property type="component" value="Unassembled WGS sequence"/>
</dbReference>
<dbReference type="GO" id="GO:0005524">
    <property type="term" value="F:ATP binding"/>
    <property type="evidence" value="ECO:0007669"/>
    <property type="project" value="UniProtKB-KW"/>
</dbReference>
<feature type="domain" description="Signal transduction histidine kinase subgroup 3 dimerisation and phosphoacceptor" evidence="11">
    <location>
        <begin position="197"/>
        <end position="261"/>
    </location>
</feature>
<feature type="transmembrane region" description="Helical" evidence="10">
    <location>
        <begin position="12"/>
        <end position="30"/>
    </location>
</feature>
<name>A0A285HZ72_9FIRM</name>
<comment type="catalytic activity">
    <reaction evidence="1">
        <text>ATP + protein L-histidine = ADP + protein N-phospho-L-histidine.</text>
        <dbReference type="EC" id="2.7.13.3"/>
    </reaction>
</comment>
<evidence type="ECO:0000256" key="9">
    <source>
        <dbReference type="SAM" id="Coils"/>
    </source>
</evidence>
<dbReference type="EMBL" id="OBDZ01000026">
    <property type="protein sequence ID" value="SNY40126.1"/>
    <property type="molecule type" value="Genomic_DNA"/>
</dbReference>
<feature type="coiled-coil region" evidence="9">
    <location>
        <begin position="161"/>
        <end position="195"/>
    </location>
</feature>
<feature type="transmembrane region" description="Helical" evidence="10">
    <location>
        <begin position="36"/>
        <end position="54"/>
    </location>
</feature>
<dbReference type="PANTHER" id="PTHR24421:SF10">
    <property type="entry name" value="NITRATE_NITRITE SENSOR PROTEIN NARQ"/>
    <property type="match status" value="1"/>
</dbReference>
<evidence type="ECO:0000256" key="7">
    <source>
        <dbReference type="ARBA" id="ARBA00022840"/>
    </source>
</evidence>
<dbReference type="CDD" id="cd16917">
    <property type="entry name" value="HATPase_UhpB-NarQ-NarX-like"/>
    <property type="match status" value="1"/>
</dbReference>
<dbReference type="Pfam" id="PF07730">
    <property type="entry name" value="HisKA_3"/>
    <property type="match status" value="1"/>
</dbReference>
<keyword evidence="10" id="KW-0472">Membrane</keyword>
<keyword evidence="9" id="KW-0175">Coiled coil</keyword>
<keyword evidence="3" id="KW-0597">Phosphoprotein</keyword>
<dbReference type="GO" id="GO:0016020">
    <property type="term" value="C:membrane"/>
    <property type="evidence" value="ECO:0007669"/>
    <property type="project" value="InterPro"/>
</dbReference>
<dbReference type="Gene3D" id="1.20.5.1930">
    <property type="match status" value="1"/>
</dbReference>
<keyword evidence="6 12" id="KW-0418">Kinase</keyword>
<keyword evidence="10" id="KW-0812">Transmembrane</keyword>
<organism evidence="12 13">
    <name type="scientific">Orenia metallireducens</name>
    <dbReference type="NCBI Taxonomy" id="1413210"/>
    <lineage>
        <taxon>Bacteria</taxon>
        <taxon>Bacillati</taxon>
        <taxon>Bacillota</taxon>
        <taxon>Clostridia</taxon>
        <taxon>Halanaerobiales</taxon>
        <taxon>Halobacteroidaceae</taxon>
        <taxon>Orenia</taxon>
    </lineage>
</organism>
<dbReference type="AlphaFoldDB" id="A0A285HZ72"/>
<feature type="transmembrane region" description="Helical" evidence="10">
    <location>
        <begin position="145"/>
        <end position="163"/>
    </location>
</feature>
<keyword evidence="10" id="KW-1133">Transmembrane helix</keyword>
<accession>A0A285HZ72</accession>
<dbReference type="RefSeq" id="WP_097018956.1">
    <property type="nucleotide sequence ID" value="NZ_OBDZ01000026.1"/>
</dbReference>
<evidence type="ECO:0000313" key="13">
    <source>
        <dbReference type="Proteomes" id="UP000219573"/>
    </source>
</evidence>
<evidence type="ECO:0000256" key="3">
    <source>
        <dbReference type="ARBA" id="ARBA00022553"/>
    </source>
</evidence>
<keyword evidence="4" id="KW-0808">Transferase</keyword>
<evidence type="ECO:0000256" key="2">
    <source>
        <dbReference type="ARBA" id="ARBA00012438"/>
    </source>
</evidence>
<evidence type="ECO:0000256" key="5">
    <source>
        <dbReference type="ARBA" id="ARBA00022741"/>
    </source>
</evidence>
<evidence type="ECO:0000256" key="8">
    <source>
        <dbReference type="ARBA" id="ARBA00023012"/>
    </source>
</evidence>
<proteinExistence type="predicted"/>
<dbReference type="InterPro" id="IPR050482">
    <property type="entry name" value="Sensor_HK_TwoCompSys"/>
</dbReference>
<keyword evidence="5" id="KW-0547">Nucleotide-binding</keyword>
<evidence type="ECO:0000259" key="11">
    <source>
        <dbReference type="Pfam" id="PF07730"/>
    </source>
</evidence>
<evidence type="ECO:0000256" key="4">
    <source>
        <dbReference type="ARBA" id="ARBA00022679"/>
    </source>
</evidence>
<dbReference type="InterPro" id="IPR011712">
    <property type="entry name" value="Sig_transdc_His_kin_sub3_dim/P"/>
</dbReference>
<gene>
    <name evidence="12" type="ORF">SAMN06265827_12646</name>
</gene>
<dbReference type="GO" id="GO:0000155">
    <property type="term" value="F:phosphorelay sensor kinase activity"/>
    <property type="evidence" value="ECO:0007669"/>
    <property type="project" value="InterPro"/>
</dbReference>
<dbReference type="PANTHER" id="PTHR24421">
    <property type="entry name" value="NITRATE/NITRITE SENSOR PROTEIN NARX-RELATED"/>
    <property type="match status" value="1"/>
</dbReference>
<evidence type="ECO:0000256" key="1">
    <source>
        <dbReference type="ARBA" id="ARBA00000085"/>
    </source>
</evidence>
<keyword evidence="7" id="KW-0067">ATP-binding</keyword>
<dbReference type="GO" id="GO:0046983">
    <property type="term" value="F:protein dimerization activity"/>
    <property type="evidence" value="ECO:0007669"/>
    <property type="project" value="InterPro"/>
</dbReference>
<protein>
    <recommendedName>
        <fullName evidence="2">histidine kinase</fullName>
        <ecNumber evidence="2">2.7.13.3</ecNumber>
    </recommendedName>
</protein>
<keyword evidence="8" id="KW-0902">Two-component regulatory system</keyword>
<dbReference type="Gene3D" id="3.30.565.10">
    <property type="entry name" value="Histidine kinase-like ATPase, C-terminal domain"/>
    <property type="match status" value="1"/>
</dbReference>
<keyword evidence="13" id="KW-1185">Reference proteome</keyword>
<dbReference type="EC" id="2.7.13.3" evidence="2"/>
<evidence type="ECO:0000256" key="10">
    <source>
        <dbReference type="SAM" id="Phobius"/>
    </source>
</evidence>
<evidence type="ECO:0000313" key="12">
    <source>
        <dbReference type="EMBL" id="SNY40126.1"/>
    </source>
</evidence>